<accession>A0ABQ3XNR0</accession>
<keyword evidence="3 5" id="KW-0238">DNA-binding</keyword>
<evidence type="ECO:0000256" key="5">
    <source>
        <dbReference type="PROSITE-ProRule" id="PRU01091"/>
    </source>
</evidence>
<feature type="DNA-binding region" description="OmpR/PhoB-type" evidence="5">
    <location>
        <begin position="1"/>
        <end position="90"/>
    </location>
</feature>
<dbReference type="Pfam" id="PF00931">
    <property type="entry name" value="NB-ARC"/>
    <property type="match status" value="1"/>
</dbReference>
<dbReference type="InterPro" id="IPR002182">
    <property type="entry name" value="NB-ARC"/>
</dbReference>
<dbReference type="InterPro" id="IPR001867">
    <property type="entry name" value="OmpR/PhoB-type_DNA-bd"/>
</dbReference>
<dbReference type="Gene3D" id="1.10.10.10">
    <property type="entry name" value="Winged helix-like DNA-binding domain superfamily/Winged helix DNA-binding domain"/>
    <property type="match status" value="1"/>
</dbReference>
<dbReference type="PANTHER" id="PTHR35807:SF1">
    <property type="entry name" value="TRANSCRIPTIONAL REGULATOR REDD"/>
    <property type="match status" value="1"/>
</dbReference>
<evidence type="ECO:0000256" key="4">
    <source>
        <dbReference type="ARBA" id="ARBA00023163"/>
    </source>
</evidence>
<dbReference type="Proteomes" id="UP000612282">
    <property type="component" value="Unassembled WGS sequence"/>
</dbReference>
<dbReference type="Gene3D" id="1.25.40.10">
    <property type="entry name" value="Tetratricopeptide repeat domain"/>
    <property type="match status" value="3"/>
</dbReference>
<dbReference type="SUPFAM" id="SSF52540">
    <property type="entry name" value="P-loop containing nucleoside triphosphate hydrolases"/>
    <property type="match status" value="1"/>
</dbReference>
<dbReference type="PANTHER" id="PTHR35807">
    <property type="entry name" value="TRANSCRIPTIONAL REGULATOR REDD-RELATED"/>
    <property type="match status" value="1"/>
</dbReference>
<dbReference type="InterPro" id="IPR036388">
    <property type="entry name" value="WH-like_DNA-bd_sf"/>
</dbReference>
<dbReference type="Pfam" id="PF00486">
    <property type="entry name" value="Trans_reg_C"/>
    <property type="match status" value="1"/>
</dbReference>
<dbReference type="SMART" id="SM00028">
    <property type="entry name" value="TPR"/>
    <property type="match status" value="4"/>
</dbReference>
<dbReference type="SUPFAM" id="SSF46894">
    <property type="entry name" value="C-terminal effector domain of the bipartite response regulators"/>
    <property type="match status" value="1"/>
</dbReference>
<evidence type="ECO:0000259" key="6">
    <source>
        <dbReference type="PROSITE" id="PS51755"/>
    </source>
</evidence>
<dbReference type="PRINTS" id="PR00364">
    <property type="entry name" value="DISEASERSIST"/>
</dbReference>
<keyword evidence="4" id="KW-0804">Transcription</keyword>
<comment type="similarity">
    <text evidence="1">Belongs to the AfsR/DnrI/RedD regulatory family.</text>
</comment>
<dbReference type="Gene3D" id="3.40.50.300">
    <property type="entry name" value="P-loop containing nucleotide triphosphate hydrolases"/>
    <property type="match status" value="1"/>
</dbReference>
<name>A0ABQ3XNR0_9ACTN</name>
<organism evidence="7 8">
    <name type="scientific">Actinoplanes couchii</name>
    <dbReference type="NCBI Taxonomy" id="403638"/>
    <lineage>
        <taxon>Bacteria</taxon>
        <taxon>Bacillati</taxon>
        <taxon>Actinomycetota</taxon>
        <taxon>Actinomycetes</taxon>
        <taxon>Micromonosporales</taxon>
        <taxon>Micromonosporaceae</taxon>
        <taxon>Actinoplanes</taxon>
    </lineage>
</organism>
<dbReference type="InterPro" id="IPR011990">
    <property type="entry name" value="TPR-like_helical_dom_sf"/>
</dbReference>
<evidence type="ECO:0000313" key="8">
    <source>
        <dbReference type="Proteomes" id="UP000612282"/>
    </source>
</evidence>
<feature type="domain" description="OmpR/PhoB-type" evidence="6">
    <location>
        <begin position="1"/>
        <end position="90"/>
    </location>
</feature>
<keyword evidence="8" id="KW-1185">Reference proteome</keyword>
<dbReference type="RefSeq" id="WP_203806720.1">
    <property type="nucleotide sequence ID" value="NZ_BAAAQE010000003.1"/>
</dbReference>
<dbReference type="InterPro" id="IPR051677">
    <property type="entry name" value="AfsR-DnrI-RedD_regulator"/>
</dbReference>
<dbReference type="InterPro" id="IPR027417">
    <property type="entry name" value="P-loop_NTPase"/>
</dbReference>
<dbReference type="CDD" id="cd15831">
    <property type="entry name" value="BTAD"/>
    <property type="match status" value="1"/>
</dbReference>
<dbReference type="InterPro" id="IPR019734">
    <property type="entry name" value="TPR_rpt"/>
</dbReference>
<proteinExistence type="inferred from homology"/>
<dbReference type="InterPro" id="IPR005158">
    <property type="entry name" value="BTAD"/>
</dbReference>
<protein>
    <submittedName>
        <fullName evidence="7">SARP family transcriptional regulator</fullName>
    </submittedName>
</protein>
<dbReference type="EMBL" id="BOMG01000103">
    <property type="protein sequence ID" value="GID60067.1"/>
    <property type="molecule type" value="Genomic_DNA"/>
</dbReference>
<dbReference type="Pfam" id="PF13374">
    <property type="entry name" value="TPR_10"/>
    <property type="match status" value="1"/>
</dbReference>
<evidence type="ECO:0000256" key="3">
    <source>
        <dbReference type="ARBA" id="ARBA00023125"/>
    </source>
</evidence>
<dbReference type="SMART" id="SM01043">
    <property type="entry name" value="BTAD"/>
    <property type="match status" value="1"/>
</dbReference>
<evidence type="ECO:0000313" key="7">
    <source>
        <dbReference type="EMBL" id="GID60067.1"/>
    </source>
</evidence>
<dbReference type="Pfam" id="PF03704">
    <property type="entry name" value="BTAD"/>
    <property type="match status" value="1"/>
</dbReference>
<dbReference type="InterPro" id="IPR016032">
    <property type="entry name" value="Sig_transdc_resp-reg_C-effctor"/>
</dbReference>
<dbReference type="SMART" id="SM00862">
    <property type="entry name" value="Trans_reg_C"/>
    <property type="match status" value="1"/>
</dbReference>
<evidence type="ECO:0000256" key="2">
    <source>
        <dbReference type="ARBA" id="ARBA00023015"/>
    </source>
</evidence>
<evidence type="ECO:0000256" key="1">
    <source>
        <dbReference type="ARBA" id="ARBA00005820"/>
    </source>
</evidence>
<keyword evidence="2" id="KW-0805">Transcription regulation</keyword>
<sequence length="998" mass="107118">MLIYRLLGTLEVRDPGGALLAIGRRKQRALLAMLVLRGGTVVRGDEIVEALWNGRPPSSARANLHSYVSDLRRVLPEALRTVPGGYRLDVAAGECDVTLFEALAAEGRRALDEWQHLRAAERLAHALGLWRGPLLEDLADLDWFAPFTARLTEARLTAVEDQAEARLALGEHAELAVELAARTAEHPLRERLWATWLRALHRNGERARALDGYRRMRSVLDAELGIGPGPALRELHREITGDAVPVPDARAGVVPALLPATVADFTAREDEARGLRKLLAPNAPPIAMTVAGITGMAGIGKTTLTVHVAHQVTAAYPDGQLYANLAGIEPAPATPGDVLGRFLRALGVPSVAVPNDDQERAELYRSLLAGRRALVVLDNAAGEAQVRPLLPGSATCAVLLTSRVRLSGLEGARWTTLDVLPGDDGVRLLERVAGEDRVAGDPGQARSVVDMCGGLPLAVRIAGARLTARPGWSLAHLSRLLRDERLRLDRLGAGDLQVRASLALSYAGLSRSGRLLFRRLGVFDVPDFPGWLAGVLADGADVDELVDAHMLTPVGVDAAGQLRYRFHDLVRLYAREETGDGGDDALDLGLGAWLAVAEHFEPRIPGPCFAPITSPAPRPDVRDALGELAGVDPLTWFDAEQATLRAAARQAGATGRHEAAYDLVQRLEKYFDVRGMYAEWVASSRPAMAACTRAGDRRGAAVMRRGLIDVQTWIAGDRGGAVMDRALTDAGELLAMFRDAGEPGGMADAAAMRSVALTALGRPGEAVEAAEQALDWAGQCGHLGGLARGHVALAVALGESGRLPPAVENLHLALARARELGNPRWEATALQFLGIGHSQAGLFDASEGFLTESLAISRRHRDAYTEALTMIALARLRLLRGDDEARPAAEAALATAREYRMNHHIADALAILGEIELNRGRYAEAVAHLRESVAIWRTRGWLRFLAGTLILLGRALGDRDPVAARAALGEAEDLCVRVGDQPRADETRQLRCLLHGDV</sequence>
<dbReference type="PROSITE" id="PS51755">
    <property type="entry name" value="OMPR_PHOB"/>
    <property type="match status" value="1"/>
</dbReference>
<reference evidence="7 8" key="1">
    <citation type="submission" date="2021-01" db="EMBL/GenBank/DDBJ databases">
        <title>Whole genome shotgun sequence of Actinoplanes couchii NBRC 106145.</title>
        <authorList>
            <person name="Komaki H."/>
            <person name="Tamura T."/>
        </authorList>
    </citation>
    <scope>NUCLEOTIDE SEQUENCE [LARGE SCALE GENOMIC DNA]</scope>
    <source>
        <strain evidence="7 8">NBRC 106145</strain>
    </source>
</reference>
<comment type="caution">
    <text evidence="7">The sequence shown here is derived from an EMBL/GenBank/DDBJ whole genome shotgun (WGS) entry which is preliminary data.</text>
</comment>
<gene>
    <name evidence="7" type="ORF">Aco03nite_084710</name>
</gene>
<dbReference type="SUPFAM" id="SSF48452">
    <property type="entry name" value="TPR-like"/>
    <property type="match status" value="2"/>
</dbReference>